<dbReference type="Gene3D" id="3.40.50.720">
    <property type="entry name" value="NAD(P)-binding Rossmann-like Domain"/>
    <property type="match status" value="1"/>
</dbReference>
<feature type="binding site" description="in other chain" evidence="14">
    <location>
        <position position="260"/>
    </location>
    <ligand>
        <name>substrate</name>
        <note>ligand shared between dimeric partners</note>
    </ligand>
</feature>
<reference evidence="19" key="1">
    <citation type="submission" date="2016-02" db="EMBL/GenBank/DDBJ databases">
        <authorList>
            <person name="Holder M.E."/>
            <person name="Ajami N.J."/>
            <person name="Petrosino J.F."/>
        </authorList>
    </citation>
    <scope>NUCLEOTIDE SEQUENCE [LARGE SCALE GENOMIC DNA]</scope>
    <source>
        <strain evidence="19">DSM 12838</strain>
    </source>
</reference>
<evidence type="ECO:0000256" key="2">
    <source>
        <dbReference type="ARBA" id="ARBA00004874"/>
    </source>
</evidence>
<dbReference type="Pfam" id="PF03446">
    <property type="entry name" value="NAD_binding_2"/>
    <property type="match status" value="1"/>
</dbReference>
<dbReference type="SUPFAM" id="SSF48179">
    <property type="entry name" value="6-phosphogluconate dehydrogenase C-terminal domain-like"/>
    <property type="match status" value="1"/>
</dbReference>
<dbReference type="EC" id="1.1.1.44" evidence="5 12"/>
<keyword evidence="9 16" id="KW-0311">Gluconate utilization</keyword>
<dbReference type="NCBIfam" id="NF006765">
    <property type="entry name" value="PRK09287.1"/>
    <property type="match status" value="1"/>
</dbReference>
<feature type="binding site" description="in other chain" evidence="14">
    <location>
        <position position="101"/>
    </location>
    <ligand>
        <name>substrate</name>
        <note>ligand shared between dimeric partners</note>
    </ligand>
</feature>
<comment type="similarity">
    <text evidence="3 12 16">Belongs to the 6-phosphogluconate dehydrogenase family.</text>
</comment>
<dbReference type="UniPathway" id="UPA00115">
    <property type="reaction ID" value="UER00410"/>
</dbReference>
<keyword evidence="7 12" id="KW-0521">NADP</keyword>
<dbReference type="GO" id="GO:0050661">
    <property type="term" value="F:NADP binding"/>
    <property type="evidence" value="ECO:0007669"/>
    <property type="project" value="InterPro"/>
</dbReference>
<dbReference type="GO" id="GO:0019521">
    <property type="term" value="P:D-gluconate metabolic process"/>
    <property type="evidence" value="ECO:0007669"/>
    <property type="project" value="UniProtKB-KW"/>
</dbReference>
<feature type="binding site" evidence="15">
    <location>
        <begin position="73"/>
        <end position="75"/>
    </location>
    <ligand>
        <name>NADP(+)</name>
        <dbReference type="ChEBI" id="CHEBI:58349"/>
    </ligand>
</feature>
<evidence type="ECO:0000256" key="3">
    <source>
        <dbReference type="ARBA" id="ARBA00008419"/>
    </source>
</evidence>
<evidence type="ECO:0000259" key="17">
    <source>
        <dbReference type="SMART" id="SM01350"/>
    </source>
</evidence>
<feature type="binding site" evidence="14">
    <location>
        <position position="445"/>
    </location>
    <ligand>
        <name>substrate</name>
        <note>ligand shared between dimeric partners</note>
    </ligand>
</feature>
<comment type="subunit">
    <text evidence="4 12">Homodimer.</text>
</comment>
<evidence type="ECO:0000313" key="19">
    <source>
        <dbReference type="Proteomes" id="UP000063964"/>
    </source>
</evidence>
<feature type="binding site" evidence="15">
    <location>
        <begin position="8"/>
        <end position="13"/>
    </location>
    <ligand>
        <name>NADP(+)</name>
        <dbReference type="ChEBI" id="CHEBI:58349"/>
    </ligand>
</feature>
<dbReference type="FunFam" id="1.10.1040.10:FF:000032">
    <property type="entry name" value="6-phosphogluconate dehydrogenase, decarboxylating"/>
    <property type="match status" value="1"/>
</dbReference>
<dbReference type="InterPro" id="IPR013328">
    <property type="entry name" value="6PGD_dom2"/>
</dbReference>
<evidence type="ECO:0000313" key="18">
    <source>
        <dbReference type="EMBL" id="AMD92912.1"/>
    </source>
</evidence>
<dbReference type="KEGG" id="doa:AXF15_07220"/>
<dbReference type="SMART" id="SM01350">
    <property type="entry name" value="6PGD"/>
    <property type="match status" value="1"/>
</dbReference>
<evidence type="ECO:0000256" key="9">
    <source>
        <dbReference type="ARBA" id="ARBA00023064"/>
    </source>
</evidence>
<feature type="binding site" description="in other chain" evidence="14">
    <location>
        <begin position="185"/>
        <end position="186"/>
    </location>
    <ligand>
        <name>substrate</name>
        <note>ligand shared between dimeric partners</note>
    </ligand>
</feature>
<dbReference type="OrthoDB" id="9804542at2"/>
<protein>
    <recommendedName>
        <fullName evidence="6 12">6-phosphogluconate dehydrogenase, decarboxylating</fullName>
        <ecNumber evidence="5 12">1.1.1.44</ecNumber>
    </recommendedName>
</protein>
<comment type="pathway">
    <text evidence="2 12 16">Carbohydrate degradation; pentose phosphate pathway; D-ribulose 5-phosphate from D-glucose 6-phosphate (oxidative stage): step 3/3.</text>
</comment>
<evidence type="ECO:0000256" key="10">
    <source>
        <dbReference type="ARBA" id="ARBA00023126"/>
    </source>
</evidence>
<feature type="binding site" evidence="14">
    <location>
        <position position="439"/>
    </location>
    <ligand>
        <name>substrate</name>
        <note>ligand shared between dimeric partners</note>
    </ligand>
</feature>
<keyword evidence="8 12" id="KW-0560">Oxidoreductase</keyword>
<feature type="binding site" evidence="15">
    <location>
        <position position="101"/>
    </location>
    <ligand>
        <name>NADP(+)</name>
        <dbReference type="ChEBI" id="CHEBI:58349"/>
    </ligand>
</feature>
<comment type="function">
    <text evidence="1 12">Catalyzes the oxidative decarboxylation of 6-phosphogluconate to ribulose 5-phosphate and CO(2), with concomitant reduction of NADP to NADPH.</text>
</comment>
<dbReference type="InterPro" id="IPR006115">
    <property type="entry name" value="6PGDH_NADP-bd"/>
</dbReference>
<dbReference type="PANTHER" id="PTHR11811">
    <property type="entry name" value="6-PHOSPHOGLUCONATE DEHYDROGENASE"/>
    <property type="match status" value="1"/>
</dbReference>
<evidence type="ECO:0000256" key="15">
    <source>
        <dbReference type="PIRSR" id="PIRSR000109-3"/>
    </source>
</evidence>
<evidence type="ECO:0000256" key="14">
    <source>
        <dbReference type="PIRSR" id="PIRSR000109-2"/>
    </source>
</evidence>
<dbReference type="SUPFAM" id="SSF51735">
    <property type="entry name" value="NAD(P)-binding Rossmann-fold domains"/>
    <property type="match status" value="1"/>
</dbReference>
<name>A0A0X8JQ49_9BACT</name>
<sequence>MNDIALIGLAVMGQNLVLNMARNGLAVTVYNRTRERTEAFLGGPAKGQSITPAWDVPSCVAALSRPRKIILMVKAGTAVDQLLDELLPVLEPGDIVVDGGNSHFEDTVRRTRRLRETGVFFAGMGVSGGEEGALLGPSLMPGGPLPAWEQMRHILEKIAARSADGDPCADYMGADGAGHFVKMVHNGIEYAVMQLIAETWDLLRRGLNLSPGQTADCFAAWNKGAASSYLLEITANILRTKDLSGDGFMVDAILDTAQGKGTGLWTSQSALNLGVPVPAITAAVEARMLSMRREERQRYAPLLPAADVSLDIPAPETLGKALFLATRLAYLQGFSLLMAAERTWNWGLDPARIARVWRAGCIIRAAFLDDLVRTFAPEAPLSFIASAPEDLADAQLALRRVTTLAAAAGIPAPGLGASLAYYDAFRSARLPASLVQAQRDYFGAHGFERPDRPGVFHGPWKG</sequence>
<feature type="binding site" evidence="15">
    <location>
        <begin position="31"/>
        <end position="33"/>
    </location>
    <ligand>
        <name>NADP(+)</name>
        <dbReference type="ChEBI" id="CHEBI:58349"/>
    </ligand>
</feature>
<evidence type="ECO:0000256" key="13">
    <source>
        <dbReference type="PIRSR" id="PIRSR000109-1"/>
    </source>
</evidence>
<dbReference type="EMBL" id="CP014230">
    <property type="protein sequence ID" value="AMD92912.1"/>
    <property type="molecule type" value="Genomic_DNA"/>
</dbReference>
<comment type="catalytic activity">
    <reaction evidence="11 12 16">
        <text>6-phospho-D-gluconate + NADP(+) = D-ribulose 5-phosphate + CO2 + NADPH</text>
        <dbReference type="Rhea" id="RHEA:10116"/>
        <dbReference type="ChEBI" id="CHEBI:16526"/>
        <dbReference type="ChEBI" id="CHEBI:57783"/>
        <dbReference type="ChEBI" id="CHEBI:58121"/>
        <dbReference type="ChEBI" id="CHEBI:58349"/>
        <dbReference type="ChEBI" id="CHEBI:58759"/>
        <dbReference type="EC" id="1.1.1.44"/>
    </reaction>
</comment>
<dbReference type="STRING" id="888061.AXF15_07220"/>
<feature type="binding site" description="in other chain" evidence="14">
    <location>
        <begin position="127"/>
        <end position="129"/>
    </location>
    <ligand>
        <name>substrate</name>
        <note>ligand shared between dimeric partners</note>
    </ligand>
</feature>
<evidence type="ECO:0000256" key="7">
    <source>
        <dbReference type="ARBA" id="ARBA00022857"/>
    </source>
</evidence>
<dbReference type="Proteomes" id="UP000063964">
    <property type="component" value="Chromosome"/>
</dbReference>
<keyword evidence="19" id="KW-1185">Reference proteome</keyword>
<keyword evidence="10 12" id="KW-0570">Pentose shunt</keyword>
<dbReference type="InterPro" id="IPR008927">
    <property type="entry name" value="6-PGluconate_DH-like_C_sf"/>
</dbReference>
<dbReference type="NCBIfam" id="TIGR00873">
    <property type="entry name" value="gnd"/>
    <property type="match status" value="1"/>
</dbReference>
<dbReference type="Gene3D" id="1.10.1040.10">
    <property type="entry name" value="N-(1-d-carboxylethyl)-l-norvaline Dehydrogenase, domain 2"/>
    <property type="match status" value="1"/>
</dbReference>
<evidence type="ECO:0000256" key="12">
    <source>
        <dbReference type="PIRNR" id="PIRNR000109"/>
    </source>
</evidence>
<evidence type="ECO:0000256" key="1">
    <source>
        <dbReference type="ARBA" id="ARBA00002526"/>
    </source>
</evidence>
<dbReference type="AlphaFoldDB" id="A0A0X8JQ49"/>
<accession>A0A0X8JQ49</accession>
<dbReference type="PRINTS" id="PR00076">
    <property type="entry name" value="6PGDHDRGNASE"/>
</dbReference>
<evidence type="ECO:0000256" key="16">
    <source>
        <dbReference type="RuleBase" id="RU000485"/>
    </source>
</evidence>
<dbReference type="InterPro" id="IPR006183">
    <property type="entry name" value="Pgluconate_DH"/>
</dbReference>
<evidence type="ECO:0000256" key="11">
    <source>
        <dbReference type="ARBA" id="ARBA00048640"/>
    </source>
</evidence>
<feature type="binding site" description="in other chain" evidence="14">
    <location>
        <position position="287"/>
    </location>
    <ligand>
        <name>substrate</name>
        <note>ligand shared between dimeric partners</note>
    </ligand>
</feature>
<evidence type="ECO:0000256" key="6">
    <source>
        <dbReference type="ARBA" id="ARBA00018193"/>
    </source>
</evidence>
<dbReference type="PIRSF" id="PIRSF000109">
    <property type="entry name" value="6PGD"/>
    <property type="match status" value="1"/>
</dbReference>
<feature type="binding site" description="in other chain" evidence="14">
    <location>
        <position position="190"/>
    </location>
    <ligand>
        <name>substrate</name>
        <note>ligand shared between dimeric partners</note>
    </ligand>
</feature>
<dbReference type="GO" id="GO:0004616">
    <property type="term" value="F:phosphogluconate dehydrogenase (decarboxylating) activity"/>
    <property type="evidence" value="ECO:0007669"/>
    <property type="project" value="UniProtKB-EC"/>
</dbReference>
<dbReference type="GO" id="GO:0006098">
    <property type="term" value="P:pentose-phosphate shunt"/>
    <property type="evidence" value="ECO:0007669"/>
    <property type="project" value="UniProtKB-UniPathway"/>
</dbReference>
<dbReference type="FunFam" id="3.40.50.720:FF:000007">
    <property type="entry name" value="6-phosphogluconate dehydrogenase, decarboxylating"/>
    <property type="match status" value="1"/>
</dbReference>
<dbReference type="InterPro" id="IPR006114">
    <property type="entry name" value="6PGDH_C"/>
</dbReference>
<evidence type="ECO:0000256" key="4">
    <source>
        <dbReference type="ARBA" id="ARBA00011738"/>
    </source>
</evidence>
<organism evidence="18 19">
    <name type="scientific">Desulfomicrobium orale DSM 12838</name>
    <dbReference type="NCBI Taxonomy" id="888061"/>
    <lineage>
        <taxon>Bacteria</taxon>
        <taxon>Pseudomonadati</taxon>
        <taxon>Thermodesulfobacteriota</taxon>
        <taxon>Desulfovibrionia</taxon>
        <taxon>Desulfovibrionales</taxon>
        <taxon>Desulfomicrobiaceae</taxon>
        <taxon>Desulfomicrobium</taxon>
    </lineage>
</organism>
<dbReference type="Pfam" id="PF00393">
    <property type="entry name" value="6PGD"/>
    <property type="match status" value="1"/>
</dbReference>
<feature type="active site" description="Proton acceptor" evidence="13">
    <location>
        <position position="182"/>
    </location>
</feature>
<evidence type="ECO:0000256" key="5">
    <source>
        <dbReference type="ARBA" id="ARBA00013011"/>
    </source>
</evidence>
<evidence type="ECO:0000256" key="8">
    <source>
        <dbReference type="ARBA" id="ARBA00023002"/>
    </source>
</evidence>
<feature type="active site" description="Proton donor" evidence="13">
    <location>
        <position position="189"/>
    </location>
</feature>
<dbReference type="InterPro" id="IPR036291">
    <property type="entry name" value="NAD(P)-bd_dom_sf"/>
</dbReference>
<proteinExistence type="inferred from homology"/>
<feature type="domain" description="6-phosphogluconate dehydrogenase C-terminal" evidence="17">
    <location>
        <begin position="178"/>
        <end position="461"/>
    </location>
</feature>
<dbReference type="RefSeq" id="WP_066605328.1">
    <property type="nucleotide sequence ID" value="NZ_CP014230.1"/>
</dbReference>
<dbReference type="Gene3D" id="1.20.5.320">
    <property type="entry name" value="6-Phosphogluconate Dehydrogenase, domain 3"/>
    <property type="match status" value="1"/>
</dbReference>
<dbReference type="InterPro" id="IPR006113">
    <property type="entry name" value="6PGDH_Gnd/GntZ"/>
</dbReference>
<gene>
    <name evidence="18" type="ORF">AXF15_07220</name>
</gene>